<gene>
    <name evidence="2" type="ORF">AVEN_129354_1</name>
</gene>
<reference evidence="2 3" key="1">
    <citation type="journal article" date="2019" name="Sci. Rep.">
        <title>Orb-weaving spider Araneus ventricosus genome elucidates the spidroin gene catalogue.</title>
        <authorList>
            <person name="Kono N."/>
            <person name="Nakamura H."/>
            <person name="Ohtoshi R."/>
            <person name="Moran D.A.P."/>
            <person name="Shinohara A."/>
            <person name="Yoshida Y."/>
            <person name="Fujiwara M."/>
            <person name="Mori M."/>
            <person name="Tomita M."/>
            <person name="Arakawa K."/>
        </authorList>
    </citation>
    <scope>NUCLEOTIDE SEQUENCE [LARGE SCALE GENOMIC DNA]</scope>
</reference>
<dbReference type="OrthoDB" id="7422307at2759"/>
<dbReference type="Proteomes" id="UP000499080">
    <property type="component" value="Unassembled WGS sequence"/>
</dbReference>
<organism evidence="2 3">
    <name type="scientific">Araneus ventricosus</name>
    <name type="common">Orbweaver spider</name>
    <name type="synonym">Epeira ventricosa</name>
    <dbReference type="NCBI Taxonomy" id="182803"/>
    <lineage>
        <taxon>Eukaryota</taxon>
        <taxon>Metazoa</taxon>
        <taxon>Ecdysozoa</taxon>
        <taxon>Arthropoda</taxon>
        <taxon>Chelicerata</taxon>
        <taxon>Arachnida</taxon>
        <taxon>Araneae</taxon>
        <taxon>Araneomorphae</taxon>
        <taxon>Entelegynae</taxon>
        <taxon>Araneoidea</taxon>
        <taxon>Araneidae</taxon>
        <taxon>Araneus</taxon>
    </lineage>
</organism>
<dbReference type="AlphaFoldDB" id="A0A4Y2QKF4"/>
<evidence type="ECO:0000313" key="3">
    <source>
        <dbReference type="Proteomes" id="UP000499080"/>
    </source>
</evidence>
<dbReference type="EMBL" id="BGPR01014109">
    <property type="protein sequence ID" value="GBN63783.1"/>
    <property type="molecule type" value="Genomic_DNA"/>
</dbReference>
<feature type="region of interest" description="Disordered" evidence="1">
    <location>
        <begin position="71"/>
        <end position="92"/>
    </location>
</feature>
<evidence type="ECO:0000313" key="2">
    <source>
        <dbReference type="EMBL" id="GBN63783.1"/>
    </source>
</evidence>
<sequence length="92" mass="10274">MAATAPEEIVVNEIVSLAKIMGLEVEKNDINEYVVEHNEELTTEELMELQCASQQEAVDESLSGEEEVKVKQQSYNSNKRNTKSMGSCCIVH</sequence>
<proteinExistence type="predicted"/>
<feature type="compositionally biased region" description="Polar residues" evidence="1">
    <location>
        <begin position="71"/>
        <end position="85"/>
    </location>
</feature>
<accession>A0A4Y2QKF4</accession>
<name>A0A4Y2QKF4_ARAVE</name>
<keyword evidence="3" id="KW-1185">Reference proteome</keyword>
<protein>
    <submittedName>
        <fullName evidence="2">Uncharacterized protein</fullName>
    </submittedName>
</protein>
<evidence type="ECO:0000256" key="1">
    <source>
        <dbReference type="SAM" id="MobiDB-lite"/>
    </source>
</evidence>
<comment type="caution">
    <text evidence="2">The sequence shown here is derived from an EMBL/GenBank/DDBJ whole genome shotgun (WGS) entry which is preliminary data.</text>
</comment>